<dbReference type="Pfam" id="PF00120">
    <property type="entry name" value="Gln-synt_C"/>
    <property type="match status" value="1"/>
</dbReference>
<dbReference type="GO" id="GO:0006542">
    <property type="term" value="P:glutamine biosynthetic process"/>
    <property type="evidence" value="ECO:0007669"/>
    <property type="project" value="InterPro"/>
</dbReference>
<evidence type="ECO:0000256" key="17">
    <source>
        <dbReference type="RuleBase" id="RU000384"/>
    </source>
</evidence>
<dbReference type="InterPro" id="IPR014746">
    <property type="entry name" value="Gln_synth/guanido_kin_cat_dom"/>
</dbReference>
<dbReference type="SUPFAM" id="SSF55931">
    <property type="entry name" value="Glutamine synthetase/guanido kinase"/>
    <property type="match status" value="1"/>
</dbReference>
<dbReference type="RefSeq" id="WP_021789672.1">
    <property type="nucleotide sequence ID" value="NZ_LT671858.1"/>
</dbReference>
<dbReference type="OrthoDB" id="36124at2157"/>
<dbReference type="GO" id="GO:0005737">
    <property type="term" value="C:cytoplasm"/>
    <property type="evidence" value="ECO:0007669"/>
    <property type="project" value="UniProtKB-SubCell"/>
</dbReference>
<dbReference type="InterPro" id="IPR027303">
    <property type="entry name" value="Gln_synth_gly_rich_site"/>
</dbReference>
<keyword evidence="8 14" id="KW-0547">Nucleotide-binding</keyword>
<keyword evidence="10 15" id="KW-0460">Magnesium</keyword>
<dbReference type="InterPro" id="IPR008146">
    <property type="entry name" value="Gln_synth_cat_dom"/>
</dbReference>
<dbReference type="GO" id="GO:0005524">
    <property type="term" value="F:ATP binding"/>
    <property type="evidence" value="ECO:0007669"/>
    <property type="project" value="UniProtKB-KW"/>
</dbReference>
<evidence type="ECO:0000256" key="13">
    <source>
        <dbReference type="PIRSR" id="PIRSR604809-1"/>
    </source>
</evidence>
<reference evidence="21" key="3">
    <citation type="submission" date="2016-06" db="EMBL/GenBank/DDBJ databases">
        <authorList>
            <person name="Olsen C.W."/>
            <person name="Carey S."/>
            <person name="Hinshaw L."/>
            <person name="Karasin A.I."/>
        </authorList>
    </citation>
    <scope>NUCLEOTIDE SEQUENCE [LARGE SCALE GENOMIC DNA]</scope>
    <source>
        <strain evidence="21">PM4</strain>
    </source>
</reference>
<feature type="binding site" evidence="13">
    <location>
        <position position="303"/>
    </location>
    <ligand>
        <name>L-glutamate</name>
        <dbReference type="ChEBI" id="CHEBI:29985"/>
    </ligand>
</feature>
<evidence type="ECO:0000256" key="9">
    <source>
        <dbReference type="ARBA" id="ARBA00022840"/>
    </source>
</evidence>
<feature type="binding site" evidence="15">
    <location>
        <position position="131"/>
    </location>
    <ligand>
        <name>Mg(2+)</name>
        <dbReference type="ChEBI" id="CHEBI:18420"/>
        <label>1</label>
    </ligand>
</feature>
<evidence type="ECO:0000259" key="18">
    <source>
        <dbReference type="PROSITE" id="PS51986"/>
    </source>
</evidence>
<evidence type="ECO:0000313" key="20">
    <source>
        <dbReference type="EMBL" id="SIM87816.1"/>
    </source>
</evidence>
<dbReference type="Pfam" id="PF03951">
    <property type="entry name" value="Gln-synt_N"/>
    <property type="match status" value="1"/>
</dbReference>
<dbReference type="InterPro" id="IPR008147">
    <property type="entry name" value="Gln_synt_N"/>
</dbReference>
<evidence type="ECO:0000256" key="8">
    <source>
        <dbReference type="ARBA" id="ARBA00022741"/>
    </source>
</evidence>
<feature type="binding site" evidence="14">
    <location>
        <position position="315"/>
    </location>
    <ligand>
        <name>ATP</name>
        <dbReference type="ChEBI" id="CHEBI:30616"/>
    </ligand>
</feature>
<feature type="binding site" evidence="15">
    <location>
        <position position="129"/>
    </location>
    <ligand>
        <name>Mg(2+)</name>
        <dbReference type="ChEBI" id="CHEBI:18420"/>
        <label>1</label>
    </ligand>
</feature>
<reference evidence="20 23" key="1">
    <citation type="submission" date="2016-04" db="EMBL/GenBank/DDBJ databases">
        <authorList>
            <person name="Evans L.H."/>
            <person name="Alamgir A."/>
            <person name="Owens N."/>
            <person name="Weber N.D."/>
            <person name="Virtaneva K."/>
            <person name="Barbian K."/>
            <person name="Babar A."/>
            <person name="Rosenke K."/>
        </authorList>
    </citation>
    <scope>NUCLEOTIDE SEQUENCE [LARGE SCALE GENOMIC DNA]</scope>
    <source>
        <strain evidence="20">S5</strain>
        <strain evidence="23">S5(T) (JCM 30642 \VKM B-2941)</strain>
    </source>
</reference>
<feature type="domain" description="GS catalytic" evidence="19">
    <location>
        <begin position="106"/>
        <end position="443"/>
    </location>
</feature>
<reference evidence="22" key="2">
    <citation type="submission" date="2016-06" db="EMBL/GenBank/DDBJ databases">
        <authorList>
            <person name="Toshchakov V.S."/>
        </authorList>
    </citation>
    <scope>NUCLEOTIDE SEQUENCE [LARGE SCALE GENOMIC DNA]</scope>
    <source>
        <strain>PM4 (JCM 30641</strain>
        <strain evidence="22">\VKM B-2940)</strain>
    </source>
</reference>
<dbReference type="PROSITE" id="PS51986">
    <property type="entry name" value="GS_BETA_GRASP"/>
    <property type="match status" value="1"/>
</dbReference>
<dbReference type="PROSITE" id="PS00181">
    <property type="entry name" value="GLNA_ATP"/>
    <property type="match status" value="1"/>
</dbReference>
<proteinExistence type="inferred from homology"/>
<keyword evidence="6" id="KW-0436">Ligase</keyword>
<evidence type="ECO:0000313" key="23">
    <source>
        <dbReference type="Proteomes" id="UP000195607"/>
    </source>
</evidence>
<evidence type="ECO:0000256" key="6">
    <source>
        <dbReference type="ARBA" id="ARBA00022598"/>
    </source>
</evidence>
<dbReference type="InterPro" id="IPR004809">
    <property type="entry name" value="Gln_synth_I"/>
</dbReference>
<evidence type="ECO:0000256" key="5">
    <source>
        <dbReference type="ARBA" id="ARBA00022490"/>
    </source>
</evidence>
<dbReference type="NCBIfam" id="TIGR00653">
    <property type="entry name" value="GlnA"/>
    <property type="match status" value="1"/>
</dbReference>
<dbReference type="EC" id="6.3.1.2" evidence="3"/>
<evidence type="ECO:0000313" key="22">
    <source>
        <dbReference type="Proteomes" id="UP000187822"/>
    </source>
</evidence>
<organism evidence="20 23">
    <name type="scientific">Cuniculiplasma divulgatum</name>
    <dbReference type="NCBI Taxonomy" id="1673428"/>
    <lineage>
        <taxon>Archaea</taxon>
        <taxon>Methanobacteriati</taxon>
        <taxon>Thermoplasmatota</taxon>
        <taxon>Thermoplasmata</taxon>
        <taxon>Thermoplasmatales</taxon>
        <taxon>Cuniculiplasmataceae</taxon>
        <taxon>Cuniculiplasma</taxon>
    </lineage>
</organism>
<evidence type="ECO:0000256" key="15">
    <source>
        <dbReference type="PIRSR" id="PIRSR604809-3"/>
    </source>
</evidence>
<comment type="catalytic activity">
    <reaction evidence="12">
        <text>L-glutamate + NH4(+) + ATP = L-glutamine + ADP + phosphate + H(+)</text>
        <dbReference type="Rhea" id="RHEA:16169"/>
        <dbReference type="ChEBI" id="CHEBI:15378"/>
        <dbReference type="ChEBI" id="CHEBI:28938"/>
        <dbReference type="ChEBI" id="CHEBI:29985"/>
        <dbReference type="ChEBI" id="CHEBI:30616"/>
        <dbReference type="ChEBI" id="CHEBI:43474"/>
        <dbReference type="ChEBI" id="CHEBI:58359"/>
        <dbReference type="ChEBI" id="CHEBI:456216"/>
        <dbReference type="EC" id="6.3.1.2"/>
    </reaction>
</comment>
<evidence type="ECO:0000256" key="2">
    <source>
        <dbReference type="ARBA" id="ARBA00009897"/>
    </source>
</evidence>
<feature type="binding site" evidence="15">
    <location>
        <position position="332"/>
    </location>
    <ligand>
        <name>Mg(2+)</name>
        <dbReference type="ChEBI" id="CHEBI:18420"/>
        <label>1</label>
    </ligand>
</feature>
<dbReference type="EMBL" id="LT719092">
    <property type="protein sequence ID" value="SJK85670.1"/>
    <property type="molecule type" value="Genomic_DNA"/>
</dbReference>
<evidence type="ECO:0000256" key="11">
    <source>
        <dbReference type="ARBA" id="ARBA00030668"/>
    </source>
</evidence>
<name>A0A1N5WRK1_9ARCH</name>
<sequence>MEDKIQTSLERLRKEQIEFLYMQFTDILGRVKTLTLPKNRFEDALNEGVVFDGSSVAGYAQIEESDMRAVPDLDTYAVYPYSSQGNAARYLCNIYNPDGTRFPGDPRYVLERNLKKVWDRGMEFYVGPEFEFFIFKKNEHGDPIPEPSDHSGYFDHTPNDRAAQVRLEILTQLRVLGYEPEAAHHEVSFGQHEIDLRYSNAMLMADRITVLKSVIKNAAENQNLFASFMPKPLNGLNGSGMHIHQSLMGKDQKKNFFYDEKDKYGLSKLAKNYTAGILKNINQGSAILASTVNSYKRLIPGYEAPVYISWANKNRSALIRVPAGVNMRKRIELRCPDPAGNPYLQFATVLGMGMDGVENEYELPEPTEKDIFHMDAEMRRKEGIESMPESLGEAIHHLKGSKLMEQILGKHVYHNYLTVKQKEWDAFRSHVTEWELNRYLGTL</sequence>
<feature type="binding site" evidence="14">
    <location>
        <position position="181"/>
    </location>
    <ligand>
        <name>ATP</name>
        <dbReference type="ChEBI" id="CHEBI:30616"/>
    </ligand>
</feature>
<dbReference type="Gene3D" id="3.30.590.10">
    <property type="entry name" value="Glutamine synthetase/guanido kinase, catalytic domain"/>
    <property type="match status" value="1"/>
</dbReference>
<dbReference type="KEGG" id="cdiv:CPM_1895"/>
<evidence type="ECO:0000256" key="7">
    <source>
        <dbReference type="ARBA" id="ARBA00022723"/>
    </source>
</evidence>
<dbReference type="SMART" id="SM01230">
    <property type="entry name" value="Gln-synt_C"/>
    <property type="match status" value="1"/>
</dbReference>
<evidence type="ECO:0000256" key="4">
    <source>
        <dbReference type="ARBA" id="ARBA00021364"/>
    </source>
</evidence>
<evidence type="ECO:0000256" key="16">
    <source>
        <dbReference type="PROSITE-ProRule" id="PRU01330"/>
    </source>
</evidence>
<feature type="binding site" evidence="13">
    <location>
        <begin position="237"/>
        <end position="238"/>
    </location>
    <ligand>
        <name>L-glutamate</name>
        <dbReference type="ChEBI" id="CHEBI:29985"/>
    </ligand>
</feature>
<dbReference type="SUPFAM" id="SSF54368">
    <property type="entry name" value="Glutamine synthetase, N-terminal domain"/>
    <property type="match status" value="1"/>
</dbReference>
<dbReference type="GO" id="GO:0004356">
    <property type="term" value="F:glutamine synthetase activity"/>
    <property type="evidence" value="ECO:0007669"/>
    <property type="project" value="UniProtKB-EC"/>
</dbReference>
<keyword evidence="5" id="KW-0963">Cytoplasm</keyword>
<comment type="cofactor">
    <cofactor evidence="15">
        <name>Mg(2+)</name>
        <dbReference type="ChEBI" id="CHEBI:18420"/>
    </cofactor>
    <text evidence="15">Binds 2 Mg(2+) ions per subunit.</text>
</comment>
<dbReference type="AlphaFoldDB" id="A0A1N5WRK1"/>
<accession>A0A1N5WRK1</accession>
<dbReference type="PANTHER" id="PTHR43785">
    <property type="entry name" value="GAMMA-GLUTAMYLPUTRESCINE SYNTHETASE"/>
    <property type="match status" value="1"/>
</dbReference>
<evidence type="ECO:0000313" key="21">
    <source>
        <dbReference type="EMBL" id="SJK85670.1"/>
    </source>
</evidence>
<keyword evidence="22" id="KW-1185">Reference proteome</keyword>
<keyword evidence="7 15" id="KW-0479">Metal-binding</keyword>
<feature type="domain" description="GS beta-grasp" evidence="18">
    <location>
        <begin position="15"/>
        <end position="99"/>
    </location>
</feature>
<protein>
    <recommendedName>
        <fullName evidence="4">Glutamine synthetase</fullName>
        <ecNumber evidence="3">6.3.1.2</ecNumber>
    </recommendedName>
    <alternativeName>
        <fullName evidence="11">Glutamate--ammonia ligase</fullName>
    </alternativeName>
</protein>
<dbReference type="STRING" id="1673428.CPM_1895"/>
<evidence type="ECO:0000256" key="1">
    <source>
        <dbReference type="ARBA" id="ARBA00004496"/>
    </source>
</evidence>
<evidence type="ECO:0000256" key="10">
    <source>
        <dbReference type="ARBA" id="ARBA00022842"/>
    </source>
</evidence>
<evidence type="ECO:0000256" key="3">
    <source>
        <dbReference type="ARBA" id="ARBA00012937"/>
    </source>
</evidence>
<keyword evidence="9 14" id="KW-0067">ATP-binding</keyword>
<feature type="binding site" evidence="13">
    <location>
        <position position="297"/>
    </location>
    <ligand>
        <name>L-glutamate</name>
        <dbReference type="ChEBI" id="CHEBI:29985"/>
    </ligand>
</feature>
<dbReference type="PROSITE" id="PS51987">
    <property type="entry name" value="GS_CATALYTIC"/>
    <property type="match status" value="1"/>
</dbReference>
<feature type="binding site" evidence="15">
    <location>
        <position position="193"/>
    </location>
    <ligand>
        <name>Mg(2+)</name>
        <dbReference type="ChEBI" id="CHEBI:18420"/>
        <label>1</label>
    </ligand>
</feature>
<feature type="binding site" evidence="13">
    <location>
        <position position="315"/>
    </location>
    <ligand>
        <name>L-glutamate</name>
        <dbReference type="ChEBI" id="CHEBI:29985"/>
    </ligand>
</feature>
<dbReference type="Gene3D" id="3.10.20.70">
    <property type="entry name" value="Glutamine synthetase, N-terminal domain"/>
    <property type="match status" value="1"/>
</dbReference>
<feature type="binding site" evidence="15">
    <location>
        <position position="242"/>
    </location>
    <ligand>
        <name>Mg(2+)</name>
        <dbReference type="ChEBI" id="CHEBI:18420"/>
        <label>1</label>
    </ligand>
</feature>
<dbReference type="Proteomes" id="UP000195607">
    <property type="component" value="Chromosome I"/>
</dbReference>
<dbReference type="EMBL" id="LT671858">
    <property type="protein sequence ID" value="SIM87816.1"/>
    <property type="molecule type" value="Genomic_DNA"/>
</dbReference>
<evidence type="ECO:0000256" key="14">
    <source>
        <dbReference type="PIRSR" id="PIRSR604809-2"/>
    </source>
</evidence>
<dbReference type="GO" id="GO:0046872">
    <property type="term" value="F:metal ion binding"/>
    <property type="evidence" value="ECO:0007669"/>
    <property type="project" value="UniProtKB-KW"/>
</dbReference>
<feature type="binding site" evidence="14">
    <location>
        <begin position="244"/>
        <end position="246"/>
    </location>
    <ligand>
        <name>ATP</name>
        <dbReference type="ChEBI" id="CHEBI:30616"/>
    </ligand>
</feature>
<dbReference type="Proteomes" id="UP000187822">
    <property type="component" value="Chromosome I"/>
</dbReference>
<comment type="similarity">
    <text evidence="2 16 17">Belongs to the glutamine synthetase family.</text>
</comment>
<dbReference type="PANTHER" id="PTHR43785:SF12">
    <property type="entry name" value="TYPE-1 GLUTAMINE SYNTHETASE 2"/>
    <property type="match status" value="1"/>
</dbReference>
<feature type="binding site" evidence="15">
    <location>
        <position position="186"/>
    </location>
    <ligand>
        <name>Mg(2+)</name>
        <dbReference type="ChEBI" id="CHEBI:18420"/>
        <label>1</label>
    </ligand>
</feature>
<feature type="binding site" evidence="13">
    <location>
        <position position="334"/>
    </location>
    <ligand>
        <name>L-glutamate</name>
        <dbReference type="ChEBI" id="CHEBI:29985"/>
    </ligand>
</feature>
<dbReference type="InterPro" id="IPR036651">
    <property type="entry name" value="Gln_synt_N_sf"/>
</dbReference>
<evidence type="ECO:0000256" key="12">
    <source>
        <dbReference type="ARBA" id="ARBA00049436"/>
    </source>
</evidence>
<evidence type="ECO:0000259" key="19">
    <source>
        <dbReference type="PROSITE" id="PS51987"/>
    </source>
</evidence>
<gene>
    <name evidence="21" type="ORF">CPM_1895</name>
    <name evidence="20" type="ORF">CSP5_1957</name>
</gene>
<dbReference type="GeneID" id="41589193"/>
<comment type="subcellular location">
    <subcellularLocation>
        <location evidence="1">Cytoplasm</location>
    </subcellularLocation>
</comment>